<gene>
    <name evidence="2" type="ORF">SFRICE_024464</name>
</gene>
<protein>
    <submittedName>
        <fullName evidence="2">SFRICE_024464</fullName>
    </submittedName>
</protein>
<sequence>MTRQTTQLLSSRVLLSSVKRNTKEIYKCGRANLWHEWAGRLECYYSLTEKERLKTTLSLCFVKWIVVGGCAKLKIKLSGVPLKRKRADNGDDKSPSNSAAKLNQRNEINGKMVDLIKYMVFLGIAQTLLAQFASLRTPHKITPETALFSRICRREDKTIHGYYIARLSQFYINNTRELINQNIFPIANEARGCFGDFSHLGRGERECQSLTDEQVPRSYFCFSSCSHGNLLGSPPQLKIGISPAGSHLWWPDSVFMAGGKSSKGEILPPWARQEGVSDSY</sequence>
<feature type="region of interest" description="Disordered" evidence="1">
    <location>
        <begin position="84"/>
        <end position="103"/>
    </location>
</feature>
<evidence type="ECO:0000313" key="2">
    <source>
        <dbReference type="EMBL" id="SOQ48638.1"/>
    </source>
</evidence>
<accession>A0A2H1W6F3</accession>
<organism evidence="2">
    <name type="scientific">Spodoptera frugiperda</name>
    <name type="common">Fall armyworm</name>
    <dbReference type="NCBI Taxonomy" id="7108"/>
    <lineage>
        <taxon>Eukaryota</taxon>
        <taxon>Metazoa</taxon>
        <taxon>Ecdysozoa</taxon>
        <taxon>Arthropoda</taxon>
        <taxon>Hexapoda</taxon>
        <taxon>Insecta</taxon>
        <taxon>Pterygota</taxon>
        <taxon>Neoptera</taxon>
        <taxon>Endopterygota</taxon>
        <taxon>Lepidoptera</taxon>
        <taxon>Glossata</taxon>
        <taxon>Ditrysia</taxon>
        <taxon>Noctuoidea</taxon>
        <taxon>Noctuidae</taxon>
        <taxon>Amphipyrinae</taxon>
        <taxon>Spodoptera</taxon>
    </lineage>
</organism>
<name>A0A2H1W6F3_SPOFR</name>
<reference evidence="2" key="1">
    <citation type="submission" date="2016-07" db="EMBL/GenBank/DDBJ databases">
        <authorList>
            <person name="Bretaudeau A."/>
        </authorList>
    </citation>
    <scope>NUCLEOTIDE SEQUENCE</scope>
    <source>
        <strain evidence="2">Rice</strain>
        <tissue evidence="2">Whole body</tissue>
    </source>
</reference>
<evidence type="ECO:0000256" key="1">
    <source>
        <dbReference type="SAM" id="MobiDB-lite"/>
    </source>
</evidence>
<dbReference type="AlphaFoldDB" id="A0A2H1W6F3"/>
<dbReference type="EMBL" id="ODYU01006628">
    <property type="protein sequence ID" value="SOQ48638.1"/>
    <property type="molecule type" value="Genomic_DNA"/>
</dbReference>
<proteinExistence type="predicted"/>